<dbReference type="AlphaFoldDB" id="A0A6A6I6F7"/>
<gene>
    <name evidence="1" type="ORF">BU26DRAFT_553063</name>
</gene>
<evidence type="ECO:0000313" key="1">
    <source>
        <dbReference type="EMBL" id="KAF2246105.1"/>
    </source>
</evidence>
<dbReference type="EMBL" id="ML987199">
    <property type="protein sequence ID" value="KAF2246105.1"/>
    <property type="molecule type" value="Genomic_DNA"/>
</dbReference>
<proteinExistence type="predicted"/>
<dbReference type="Proteomes" id="UP000800094">
    <property type="component" value="Unassembled WGS sequence"/>
</dbReference>
<evidence type="ECO:0000313" key="2">
    <source>
        <dbReference type="Proteomes" id="UP000800094"/>
    </source>
</evidence>
<name>A0A6A6I6F7_9PLEO</name>
<reference evidence="1" key="1">
    <citation type="journal article" date="2020" name="Stud. Mycol.">
        <title>101 Dothideomycetes genomes: a test case for predicting lifestyles and emergence of pathogens.</title>
        <authorList>
            <person name="Haridas S."/>
            <person name="Albert R."/>
            <person name="Binder M."/>
            <person name="Bloem J."/>
            <person name="Labutti K."/>
            <person name="Salamov A."/>
            <person name="Andreopoulos B."/>
            <person name="Baker S."/>
            <person name="Barry K."/>
            <person name="Bills G."/>
            <person name="Bluhm B."/>
            <person name="Cannon C."/>
            <person name="Castanera R."/>
            <person name="Culley D."/>
            <person name="Daum C."/>
            <person name="Ezra D."/>
            <person name="Gonzalez J."/>
            <person name="Henrissat B."/>
            <person name="Kuo A."/>
            <person name="Liang C."/>
            <person name="Lipzen A."/>
            <person name="Lutzoni F."/>
            <person name="Magnuson J."/>
            <person name="Mondo S."/>
            <person name="Nolan M."/>
            <person name="Ohm R."/>
            <person name="Pangilinan J."/>
            <person name="Park H.-J."/>
            <person name="Ramirez L."/>
            <person name="Alfaro M."/>
            <person name="Sun H."/>
            <person name="Tritt A."/>
            <person name="Yoshinaga Y."/>
            <person name="Zwiers L.-H."/>
            <person name="Turgeon B."/>
            <person name="Goodwin S."/>
            <person name="Spatafora J."/>
            <person name="Crous P."/>
            <person name="Grigoriev I."/>
        </authorList>
    </citation>
    <scope>NUCLEOTIDE SEQUENCE</scope>
    <source>
        <strain evidence="1">CBS 122368</strain>
    </source>
</reference>
<dbReference type="RefSeq" id="XP_033681109.1">
    <property type="nucleotide sequence ID" value="XM_033832187.1"/>
</dbReference>
<protein>
    <submittedName>
        <fullName evidence="1">Uncharacterized protein</fullName>
    </submittedName>
</protein>
<dbReference type="GeneID" id="54585517"/>
<dbReference type="OrthoDB" id="3711359at2759"/>
<sequence>MSTSTSITTPPQEGPFFSHLNYDVRITTYEHIDDLPPFARQTEFAGFFLSCRQAKQELEEAATLRLTKYLNQFKAEFEQKTGFTVGIPTISTFYDLRVLKINLPFAAIQDKNCSSFSPGVLGALLPLSTKFFDKLYMQFVYDPEPIPHRRARIS</sequence>
<organism evidence="1 2">
    <name type="scientific">Trematosphaeria pertusa</name>
    <dbReference type="NCBI Taxonomy" id="390896"/>
    <lineage>
        <taxon>Eukaryota</taxon>
        <taxon>Fungi</taxon>
        <taxon>Dikarya</taxon>
        <taxon>Ascomycota</taxon>
        <taxon>Pezizomycotina</taxon>
        <taxon>Dothideomycetes</taxon>
        <taxon>Pleosporomycetidae</taxon>
        <taxon>Pleosporales</taxon>
        <taxon>Massarineae</taxon>
        <taxon>Trematosphaeriaceae</taxon>
        <taxon>Trematosphaeria</taxon>
    </lineage>
</organism>
<accession>A0A6A6I6F7</accession>
<keyword evidence="2" id="KW-1185">Reference proteome</keyword>